<reference evidence="2" key="2">
    <citation type="submission" date="2020-11" db="EMBL/GenBank/DDBJ databases">
        <authorList>
            <consortium name="DOE Joint Genome Institute"/>
            <person name="Kuo A."/>
            <person name="Miyauchi S."/>
            <person name="Kiss E."/>
            <person name="Drula E."/>
            <person name="Kohler A."/>
            <person name="Sanchez-Garcia M."/>
            <person name="Andreopoulos B."/>
            <person name="Barry K.W."/>
            <person name="Bonito G."/>
            <person name="Buee M."/>
            <person name="Carver A."/>
            <person name="Chen C."/>
            <person name="Cichocki N."/>
            <person name="Clum A."/>
            <person name="Culley D."/>
            <person name="Crous P.W."/>
            <person name="Fauchery L."/>
            <person name="Girlanda M."/>
            <person name="Hayes R."/>
            <person name="Keri Z."/>
            <person name="Labutti K."/>
            <person name="Lipzen A."/>
            <person name="Lombard V."/>
            <person name="Magnuson J."/>
            <person name="Maillard F."/>
            <person name="Morin E."/>
            <person name="Murat C."/>
            <person name="Nolan M."/>
            <person name="Ohm R."/>
            <person name="Pangilinan J."/>
            <person name="Pereira M."/>
            <person name="Perotto S."/>
            <person name="Peter M."/>
            <person name="Riley R."/>
            <person name="Sitrit Y."/>
            <person name="Stielow B."/>
            <person name="Szollosi G."/>
            <person name="Zifcakova L."/>
            <person name="Stursova M."/>
            <person name="Spatafora J.W."/>
            <person name="Tedersoo L."/>
            <person name="Vaario L.-M."/>
            <person name="Yamada A."/>
            <person name="Yan M."/>
            <person name="Wang P."/>
            <person name="Xu J."/>
            <person name="Bruns T."/>
            <person name="Baldrian P."/>
            <person name="Vilgalys R."/>
            <person name="Henrissat B."/>
            <person name="Grigoriev I.V."/>
            <person name="Hibbett D."/>
            <person name="Nagy L.G."/>
            <person name="Martin F.M."/>
        </authorList>
    </citation>
    <scope>NUCLEOTIDE SEQUENCE</scope>
    <source>
        <strain evidence="2">UH-Tt-Lm1</strain>
    </source>
</reference>
<dbReference type="EMBL" id="WIUZ02000003">
    <property type="protein sequence ID" value="KAF9789754.1"/>
    <property type="molecule type" value="Genomic_DNA"/>
</dbReference>
<evidence type="ECO:0000313" key="3">
    <source>
        <dbReference type="Proteomes" id="UP000736335"/>
    </source>
</evidence>
<proteinExistence type="predicted"/>
<reference evidence="2" key="1">
    <citation type="journal article" date="2020" name="Nat. Commun.">
        <title>Large-scale genome sequencing of mycorrhizal fungi provides insights into the early evolution of symbiotic traits.</title>
        <authorList>
            <person name="Miyauchi S."/>
            <person name="Kiss E."/>
            <person name="Kuo A."/>
            <person name="Drula E."/>
            <person name="Kohler A."/>
            <person name="Sanchez-Garcia M."/>
            <person name="Morin E."/>
            <person name="Andreopoulos B."/>
            <person name="Barry K.W."/>
            <person name="Bonito G."/>
            <person name="Buee M."/>
            <person name="Carver A."/>
            <person name="Chen C."/>
            <person name="Cichocki N."/>
            <person name="Clum A."/>
            <person name="Culley D."/>
            <person name="Crous P.W."/>
            <person name="Fauchery L."/>
            <person name="Girlanda M."/>
            <person name="Hayes R.D."/>
            <person name="Keri Z."/>
            <person name="LaButti K."/>
            <person name="Lipzen A."/>
            <person name="Lombard V."/>
            <person name="Magnuson J."/>
            <person name="Maillard F."/>
            <person name="Murat C."/>
            <person name="Nolan M."/>
            <person name="Ohm R.A."/>
            <person name="Pangilinan J."/>
            <person name="Pereira M.F."/>
            <person name="Perotto S."/>
            <person name="Peter M."/>
            <person name="Pfister S."/>
            <person name="Riley R."/>
            <person name="Sitrit Y."/>
            <person name="Stielow J.B."/>
            <person name="Szollosi G."/>
            <person name="Zifcakova L."/>
            <person name="Stursova M."/>
            <person name="Spatafora J.W."/>
            <person name="Tedersoo L."/>
            <person name="Vaario L.M."/>
            <person name="Yamada A."/>
            <person name="Yan M."/>
            <person name="Wang P."/>
            <person name="Xu J."/>
            <person name="Bruns T."/>
            <person name="Baldrian P."/>
            <person name="Vilgalys R."/>
            <person name="Dunand C."/>
            <person name="Henrissat B."/>
            <person name="Grigoriev I.V."/>
            <person name="Hibbett D."/>
            <person name="Nagy L.G."/>
            <person name="Martin F.M."/>
        </authorList>
    </citation>
    <scope>NUCLEOTIDE SEQUENCE</scope>
    <source>
        <strain evidence="2">UH-Tt-Lm1</strain>
    </source>
</reference>
<gene>
    <name evidence="2" type="ORF">BJ322DRAFT_1178627</name>
</gene>
<comment type="caution">
    <text evidence="2">The sequence shown here is derived from an EMBL/GenBank/DDBJ whole genome shotgun (WGS) entry which is preliminary data.</text>
</comment>
<feature type="compositionally biased region" description="Basic and acidic residues" evidence="1">
    <location>
        <begin position="263"/>
        <end position="273"/>
    </location>
</feature>
<accession>A0A9P6HLN9</accession>
<feature type="region of interest" description="Disordered" evidence="1">
    <location>
        <begin position="247"/>
        <end position="273"/>
    </location>
</feature>
<protein>
    <submittedName>
        <fullName evidence="2">Uncharacterized protein</fullName>
    </submittedName>
</protein>
<keyword evidence="3" id="KW-1185">Reference proteome</keyword>
<sequence length="273" mass="30385">MGLRTKESLTDPDADTSIVQNDGIGNAETTAYKFRKLREPRVFLEAARDAHFPGINLGSIFKSPQLVTRSQSIGNDSKRPGATVSNPGPHPHVKFILYEAFIPVVAKGNLKRASLSIVGVLSSSLSLAAGFQMSRLSSHFRAPHTRLEEHALRVKAYGLPHAVLFVTLGVRKRSLQFSLPLAAQSKFHPPLLFMAGLQNIVQEPENCLRSGVGREDGNNSTRWKNREQKWFVTMYPHSILRLYKLRKQQSSDGQEPDPPDPSIEVRVERRSGV</sequence>
<organism evidence="2 3">
    <name type="scientific">Thelephora terrestris</name>
    <dbReference type="NCBI Taxonomy" id="56493"/>
    <lineage>
        <taxon>Eukaryota</taxon>
        <taxon>Fungi</taxon>
        <taxon>Dikarya</taxon>
        <taxon>Basidiomycota</taxon>
        <taxon>Agaricomycotina</taxon>
        <taxon>Agaricomycetes</taxon>
        <taxon>Thelephorales</taxon>
        <taxon>Thelephoraceae</taxon>
        <taxon>Thelephora</taxon>
    </lineage>
</organism>
<feature type="region of interest" description="Disordered" evidence="1">
    <location>
        <begin position="1"/>
        <end position="21"/>
    </location>
</feature>
<dbReference type="AlphaFoldDB" id="A0A9P6HLN9"/>
<name>A0A9P6HLN9_9AGAM</name>
<evidence type="ECO:0000313" key="2">
    <source>
        <dbReference type="EMBL" id="KAF9789754.1"/>
    </source>
</evidence>
<dbReference type="Proteomes" id="UP000736335">
    <property type="component" value="Unassembled WGS sequence"/>
</dbReference>
<evidence type="ECO:0000256" key="1">
    <source>
        <dbReference type="SAM" id="MobiDB-lite"/>
    </source>
</evidence>